<dbReference type="EMBL" id="OB660965">
    <property type="protein sequence ID" value="CAD7226888.1"/>
    <property type="molecule type" value="Genomic_DNA"/>
</dbReference>
<keyword evidence="12" id="KW-0496">Mitochondrion</keyword>
<dbReference type="PROSITE" id="PS50255">
    <property type="entry name" value="CYTOCHROME_B5_2"/>
    <property type="match status" value="1"/>
</dbReference>
<dbReference type="InterPro" id="IPR000572">
    <property type="entry name" value="OxRdtase_Mopterin-bd_dom"/>
</dbReference>
<evidence type="ECO:0000256" key="1">
    <source>
        <dbReference type="ARBA" id="ARBA00001924"/>
    </source>
</evidence>
<dbReference type="CDD" id="cd02111">
    <property type="entry name" value="eukary_SO_Moco"/>
    <property type="match status" value="1"/>
</dbReference>
<evidence type="ECO:0000256" key="5">
    <source>
        <dbReference type="ARBA" id="ARBA00004971"/>
    </source>
</evidence>
<dbReference type="GO" id="GO:0008482">
    <property type="term" value="F:sulfite oxidase activity"/>
    <property type="evidence" value="ECO:0007669"/>
    <property type="project" value="UniProtKB-EC"/>
</dbReference>
<dbReference type="Pfam" id="PF00173">
    <property type="entry name" value="Cyt-b5"/>
    <property type="match status" value="1"/>
</dbReference>
<comment type="pathway">
    <text evidence="4">Sulfur metabolism.</text>
</comment>
<dbReference type="FunFam" id="3.10.120.10:FF:000007">
    <property type="entry name" value="Sulfite oxidase, mitochondrial"/>
    <property type="match status" value="1"/>
</dbReference>
<comment type="pathway">
    <text evidence="5">Energy metabolism; sulfur metabolism.</text>
</comment>
<dbReference type="SMART" id="SM01117">
    <property type="entry name" value="Cyt-b5"/>
    <property type="match status" value="1"/>
</dbReference>
<dbReference type="InterPro" id="IPR014756">
    <property type="entry name" value="Ig_E-set"/>
</dbReference>
<dbReference type="PROSITE" id="PS00191">
    <property type="entry name" value="CYTOCHROME_B5_1"/>
    <property type="match status" value="1"/>
</dbReference>
<dbReference type="SUPFAM" id="SSF56524">
    <property type="entry name" value="Oxidoreductase molybdopterin-binding domain"/>
    <property type="match status" value="1"/>
</dbReference>
<dbReference type="InterPro" id="IPR018506">
    <property type="entry name" value="Cyt_B5_heme-BS"/>
</dbReference>
<dbReference type="InterPro" id="IPR036400">
    <property type="entry name" value="Cyt_B5-like_heme/steroid_sf"/>
</dbReference>
<dbReference type="GO" id="GO:0020037">
    <property type="term" value="F:heme binding"/>
    <property type="evidence" value="ECO:0007669"/>
    <property type="project" value="InterPro"/>
</dbReference>
<dbReference type="InterPro" id="IPR001199">
    <property type="entry name" value="Cyt_B5-like_heme/steroid-bd"/>
</dbReference>
<comment type="cofactor">
    <cofactor evidence="2">
        <name>heme b</name>
        <dbReference type="ChEBI" id="CHEBI:60344"/>
    </cofactor>
</comment>
<comment type="subcellular location">
    <subcellularLocation>
        <location evidence="3">Mitochondrion intermembrane space</location>
    </subcellularLocation>
</comment>
<dbReference type="GO" id="GO:0006790">
    <property type="term" value="P:sulfur compound metabolic process"/>
    <property type="evidence" value="ECO:0007669"/>
    <property type="project" value="UniProtKB-UniPathway"/>
</dbReference>
<sequence length="570" mass="63262">MALSHLLRVTSQHLRIADVGSASPRRILVSVFPLTKPCQGQQKNKSTATKPRSEKGYQGGRSLWSLIAVAGGGIGVYGLWKMREPVLALSEEEDRWGKFREGLPTYSMAEVSKHSDKNSRIWMTYKEGVYDVTDFVEIHPGGERILMAAGGSMDPFWDIYAVHKNPAVLDMMEEYRIGNLQKEDVVQRSDSADPYSKEPVRHPALIAASKKPFNAETSSELLVETFITSNDLFYVRNHMPVPTFEGPDDKYEVMFEVSSEKTLTMADIKKLPKVSVTAAIQCAGNRRSDIAQVKPVKGLSWGVAAIGNAVWSGASLLELMKNLGVTEEFVRQKGIKHVHFEGNDLGPDGTPYGASIPIEFLMNPNSDIILAYEMNGKPLSRDHGYPLRVIIPGVVGARNVKWISRIALSPEEYQGQWQQRDYKGFNPSVDWNNVDFSQSPAIQELPVTSAICIPKENSKVKLKKGAVPVKGYAWSGGGKKIIRVDVSADNGKTWQTATLDHGGLDQPRGRAWAWTLWNIDLEVPKGEKEVEILVKATDDNYNTQPESSANIWNLRGVLSNAYHRVKVTVA</sequence>
<dbReference type="OrthoDB" id="10051395at2759"/>
<dbReference type="GO" id="GO:0043546">
    <property type="term" value="F:molybdopterin cofactor binding"/>
    <property type="evidence" value="ECO:0007669"/>
    <property type="project" value="TreeGrafter"/>
</dbReference>
<proteinExistence type="predicted"/>
<dbReference type="Pfam" id="PF03404">
    <property type="entry name" value="Mo-co_dimer"/>
    <property type="match status" value="1"/>
</dbReference>
<dbReference type="PANTHER" id="PTHR19372">
    <property type="entry name" value="SULFITE REDUCTASE"/>
    <property type="match status" value="1"/>
</dbReference>
<evidence type="ECO:0000256" key="9">
    <source>
        <dbReference type="ARBA" id="ARBA00022723"/>
    </source>
</evidence>
<dbReference type="EC" id="1.8.3.1" evidence="6"/>
<evidence type="ECO:0000313" key="14">
    <source>
        <dbReference type="EMBL" id="CAD7226888.1"/>
    </source>
</evidence>
<evidence type="ECO:0000256" key="10">
    <source>
        <dbReference type="ARBA" id="ARBA00023002"/>
    </source>
</evidence>
<dbReference type="FunFam" id="3.90.420.10:FF:000002">
    <property type="entry name" value="sulfite oxidase, mitochondrial"/>
    <property type="match status" value="1"/>
</dbReference>
<dbReference type="PRINTS" id="PR00407">
    <property type="entry name" value="EUMOPTERIN"/>
</dbReference>
<evidence type="ECO:0000256" key="7">
    <source>
        <dbReference type="ARBA" id="ARBA00022505"/>
    </source>
</evidence>
<evidence type="ECO:0000256" key="13">
    <source>
        <dbReference type="ARBA" id="ARBA00070338"/>
    </source>
</evidence>
<dbReference type="Gene3D" id="3.10.120.10">
    <property type="entry name" value="Cytochrome b5-like heme/steroid binding domain"/>
    <property type="match status" value="1"/>
</dbReference>
<dbReference type="PANTHER" id="PTHR19372:SF7">
    <property type="entry name" value="SULFITE OXIDASE, MITOCHONDRIAL"/>
    <property type="match status" value="1"/>
</dbReference>
<evidence type="ECO:0000256" key="6">
    <source>
        <dbReference type="ARBA" id="ARBA00012505"/>
    </source>
</evidence>
<dbReference type="SUPFAM" id="SSF55856">
    <property type="entry name" value="Cytochrome b5-like heme/steroid binding domain"/>
    <property type="match status" value="1"/>
</dbReference>
<dbReference type="GO" id="GO:0030151">
    <property type="term" value="F:molybdenum ion binding"/>
    <property type="evidence" value="ECO:0007669"/>
    <property type="project" value="InterPro"/>
</dbReference>
<keyword evidence="8" id="KW-0349">Heme</keyword>
<dbReference type="GO" id="GO:0005758">
    <property type="term" value="C:mitochondrial intermembrane space"/>
    <property type="evidence" value="ECO:0007669"/>
    <property type="project" value="UniProtKB-SubCell"/>
</dbReference>
<evidence type="ECO:0000256" key="2">
    <source>
        <dbReference type="ARBA" id="ARBA00001970"/>
    </source>
</evidence>
<evidence type="ECO:0000256" key="12">
    <source>
        <dbReference type="ARBA" id="ARBA00023128"/>
    </source>
</evidence>
<name>A0A7R8WDP8_9CRUS</name>
<dbReference type="FunFam" id="2.60.40.650:FF:000002">
    <property type="entry name" value="sulfite oxidase"/>
    <property type="match status" value="1"/>
</dbReference>
<evidence type="ECO:0000256" key="3">
    <source>
        <dbReference type="ARBA" id="ARBA00004569"/>
    </source>
</evidence>
<dbReference type="UniPathway" id="UPA00096"/>
<dbReference type="InterPro" id="IPR005066">
    <property type="entry name" value="MoCF_OxRdtse_dimer"/>
</dbReference>
<keyword evidence="11" id="KW-0408">Iron</keyword>
<evidence type="ECO:0000256" key="8">
    <source>
        <dbReference type="ARBA" id="ARBA00022617"/>
    </source>
</evidence>
<dbReference type="InterPro" id="IPR036374">
    <property type="entry name" value="OxRdtase_Mopterin-bd_sf"/>
</dbReference>
<accession>A0A7R8WDP8</accession>
<keyword evidence="9" id="KW-0479">Metal-binding</keyword>
<organism evidence="14">
    <name type="scientific">Cyprideis torosa</name>
    <dbReference type="NCBI Taxonomy" id="163714"/>
    <lineage>
        <taxon>Eukaryota</taxon>
        <taxon>Metazoa</taxon>
        <taxon>Ecdysozoa</taxon>
        <taxon>Arthropoda</taxon>
        <taxon>Crustacea</taxon>
        <taxon>Oligostraca</taxon>
        <taxon>Ostracoda</taxon>
        <taxon>Podocopa</taxon>
        <taxon>Podocopida</taxon>
        <taxon>Cytherocopina</taxon>
        <taxon>Cytheroidea</taxon>
        <taxon>Cytherideidae</taxon>
        <taxon>Cyprideis</taxon>
    </lineage>
</organism>
<evidence type="ECO:0000256" key="4">
    <source>
        <dbReference type="ARBA" id="ARBA00004678"/>
    </source>
</evidence>
<protein>
    <recommendedName>
        <fullName evidence="13">Sulfite oxidase</fullName>
        <ecNumber evidence="6">1.8.3.1</ecNumber>
    </recommendedName>
</protein>
<dbReference type="AlphaFoldDB" id="A0A7R8WDP8"/>
<evidence type="ECO:0000256" key="11">
    <source>
        <dbReference type="ARBA" id="ARBA00023004"/>
    </source>
</evidence>
<dbReference type="Pfam" id="PF00174">
    <property type="entry name" value="Oxidored_molyb"/>
    <property type="match status" value="1"/>
</dbReference>
<dbReference type="InterPro" id="IPR008335">
    <property type="entry name" value="Mopterin_OxRdtase_euk"/>
</dbReference>
<gene>
    <name evidence="14" type="ORF">CTOB1V02_LOCUS4802</name>
</gene>
<keyword evidence="7" id="KW-0500">Molybdenum</keyword>
<dbReference type="SUPFAM" id="SSF81296">
    <property type="entry name" value="E set domains"/>
    <property type="match status" value="1"/>
</dbReference>
<reference evidence="14" key="1">
    <citation type="submission" date="2020-11" db="EMBL/GenBank/DDBJ databases">
        <authorList>
            <person name="Tran Van P."/>
        </authorList>
    </citation>
    <scope>NUCLEOTIDE SEQUENCE</scope>
</reference>
<dbReference type="Gene3D" id="3.90.420.10">
    <property type="entry name" value="Oxidoreductase, molybdopterin-binding domain"/>
    <property type="match status" value="1"/>
</dbReference>
<dbReference type="PRINTS" id="PR00363">
    <property type="entry name" value="CYTOCHROMEB5"/>
</dbReference>
<comment type="cofactor">
    <cofactor evidence="1">
        <name>Mo-molybdopterin</name>
        <dbReference type="ChEBI" id="CHEBI:71302"/>
    </cofactor>
</comment>
<dbReference type="Gene3D" id="2.60.40.650">
    <property type="match status" value="1"/>
</dbReference>
<keyword evidence="10" id="KW-0560">Oxidoreductase</keyword>